<dbReference type="KEGG" id="nsa:Nitsa_1867"/>
<reference evidence="2 3" key="1">
    <citation type="journal article" date="2011" name="Stand. Genomic Sci.">
        <title>Complete genome sequence of Nitratifractor salsuginis type strain (E9I37-1).</title>
        <authorList>
            <person name="Anderson I."/>
            <person name="Sikorski J."/>
            <person name="Zeytun A."/>
            <person name="Nolan M."/>
            <person name="Lapidus A."/>
            <person name="Lucas S."/>
            <person name="Hammon N."/>
            <person name="Deshpande S."/>
            <person name="Cheng J.F."/>
            <person name="Tapia R."/>
            <person name="Han C."/>
            <person name="Goodwin L."/>
            <person name="Pitluck S."/>
            <person name="Liolios K."/>
            <person name="Pagani I."/>
            <person name="Ivanova N."/>
            <person name="Huntemann M."/>
            <person name="Mavromatis K."/>
            <person name="Ovchinikova G."/>
            <person name="Pati A."/>
            <person name="Chen A."/>
            <person name="Palaniappan K."/>
            <person name="Land M."/>
            <person name="Hauser L."/>
            <person name="Brambilla E.M."/>
            <person name="Ngatchou-Djao O.D."/>
            <person name="Rohde M."/>
            <person name="Tindall B.J."/>
            <person name="Goker M."/>
            <person name="Detter J.C."/>
            <person name="Woyke T."/>
            <person name="Bristow J."/>
            <person name="Eisen J.A."/>
            <person name="Markowitz V."/>
            <person name="Hugenholtz P."/>
            <person name="Klenk H.P."/>
            <person name="Kyrpides N.C."/>
        </authorList>
    </citation>
    <scope>NUCLEOTIDE SEQUENCE [LARGE SCALE GENOMIC DNA]</scope>
    <source>
        <strain evidence="3">DSM 16511 / JCM 12458 / E9I37-1</strain>
    </source>
</reference>
<sequence>MKKLKELIKNKSTERVIQKYLKSNLHLIAEHYASSENEYIIFSEFPIDEGKVDFVIFTDRSRMQIILIEIKGADFPYLTKSNKTSNVIRDAHEQILERFDFINHNYELFRRKVHEIRQEVEKGEIKYNSLLGSNGFLHVDPNKEIKYRGIVIGGYTTDDILESKKRNQLELDSNLKIQFESWDSFLRKVENKNRIKMTNFISTCSNKSFPIGTRVKTKIAWPSVPIGTEGIVDEHYGNGGIMVAWDLPSQPLPHDYKEFNLEKSVRGILRDGFSESETKYLEIIKRN</sequence>
<dbReference type="eggNOG" id="ENOG5032W0H">
    <property type="taxonomic scope" value="Bacteria"/>
</dbReference>
<proteinExistence type="predicted"/>
<dbReference type="RefSeq" id="WP_013554797.1">
    <property type="nucleotide sequence ID" value="NC_014935.1"/>
</dbReference>
<evidence type="ECO:0000313" key="3">
    <source>
        <dbReference type="Proteomes" id="UP000008633"/>
    </source>
</evidence>
<dbReference type="Pfam" id="PF14082">
    <property type="entry name" value="SduA_C"/>
    <property type="match status" value="1"/>
</dbReference>
<dbReference type="HOGENOM" id="CLU_969204_0_0_7"/>
<dbReference type="InterPro" id="IPR025359">
    <property type="entry name" value="SduA_C"/>
</dbReference>
<name>E6X243_NITSE</name>
<dbReference type="EMBL" id="CP002452">
    <property type="protein sequence ID" value="ADV47112.1"/>
    <property type="molecule type" value="Genomic_DNA"/>
</dbReference>
<organism evidence="2 3">
    <name type="scientific">Nitratifractor salsuginis (strain DSM 16511 / JCM 12458 / E9I37-1)</name>
    <dbReference type="NCBI Taxonomy" id="749222"/>
    <lineage>
        <taxon>Bacteria</taxon>
        <taxon>Pseudomonadati</taxon>
        <taxon>Campylobacterota</taxon>
        <taxon>Epsilonproteobacteria</taxon>
        <taxon>Campylobacterales</taxon>
        <taxon>Sulfurovaceae</taxon>
        <taxon>Nitratifractor</taxon>
    </lineage>
</organism>
<dbReference type="AlphaFoldDB" id="E6X243"/>
<keyword evidence="3" id="KW-1185">Reference proteome</keyword>
<accession>E6X243</accession>
<reference evidence="3" key="2">
    <citation type="submission" date="2011-01" db="EMBL/GenBank/DDBJ databases">
        <title>The complete genome of Nitratifractor salsuginis DSM 16511.</title>
        <authorList>
            <consortium name="US DOE Joint Genome Institute (JGI-PGF)"/>
            <person name="Lucas S."/>
            <person name="Copeland A."/>
            <person name="Lapidus A."/>
            <person name="Bruce D."/>
            <person name="Goodwin L."/>
            <person name="Pitluck S."/>
            <person name="Kyrpides N."/>
            <person name="Mavromatis K."/>
            <person name="Ivanova N."/>
            <person name="Mikhailova N."/>
            <person name="Zeytun A."/>
            <person name="Detter J.C."/>
            <person name="Tapia R."/>
            <person name="Han C."/>
            <person name="Land M."/>
            <person name="Hauser L."/>
            <person name="Markowitz V."/>
            <person name="Cheng J.-F."/>
            <person name="Hugenholtz P."/>
            <person name="Woyke T."/>
            <person name="Wu D."/>
            <person name="Tindall B."/>
            <person name="Schuetze A."/>
            <person name="Brambilla E."/>
            <person name="Klenk H.-P."/>
            <person name="Eisen J.A."/>
        </authorList>
    </citation>
    <scope>NUCLEOTIDE SEQUENCE [LARGE SCALE GENOMIC DNA]</scope>
    <source>
        <strain evidence="3">DSM 16511 / JCM 12458 / E9I37-1</strain>
    </source>
</reference>
<dbReference type="Proteomes" id="UP000008633">
    <property type="component" value="Chromosome"/>
</dbReference>
<dbReference type="OrthoDB" id="2088338at2"/>
<protein>
    <recommendedName>
        <fullName evidence="1">Shedu protein SduA C-terminal domain-containing protein</fullName>
    </recommendedName>
</protein>
<evidence type="ECO:0000259" key="1">
    <source>
        <dbReference type="Pfam" id="PF14082"/>
    </source>
</evidence>
<feature type="domain" description="Shedu protein SduA C-terminal" evidence="1">
    <location>
        <begin position="12"/>
        <end position="186"/>
    </location>
</feature>
<evidence type="ECO:0000313" key="2">
    <source>
        <dbReference type="EMBL" id="ADV47112.1"/>
    </source>
</evidence>
<gene>
    <name evidence="2" type="ordered locus">Nitsa_1867</name>
</gene>